<feature type="compositionally biased region" description="Basic and acidic residues" evidence="1">
    <location>
        <begin position="33"/>
        <end position="45"/>
    </location>
</feature>
<feature type="compositionally biased region" description="Basic and acidic residues" evidence="1">
    <location>
        <begin position="1"/>
        <end position="12"/>
    </location>
</feature>
<evidence type="ECO:0000256" key="1">
    <source>
        <dbReference type="SAM" id="MobiDB-lite"/>
    </source>
</evidence>
<proteinExistence type="predicted"/>
<gene>
    <name evidence="2" type="ORF">Slati_1019000</name>
</gene>
<dbReference type="EMBL" id="JACGWN010000003">
    <property type="protein sequence ID" value="KAL0456798.1"/>
    <property type="molecule type" value="Genomic_DNA"/>
</dbReference>
<organism evidence="2">
    <name type="scientific">Sesamum latifolium</name>
    <dbReference type="NCBI Taxonomy" id="2727402"/>
    <lineage>
        <taxon>Eukaryota</taxon>
        <taxon>Viridiplantae</taxon>
        <taxon>Streptophyta</taxon>
        <taxon>Embryophyta</taxon>
        <taxon>Tracheophyta</taxon>
        <taxon>Spermatophyta</taxon>
        <taxon>Magnoliopsida</taxon>
        <taxon>eudicotyledons</taxon>
        <taxon>Gunneridae</taxon>
        <taxon>Pentapetalae</taxon>
        <taxon>asterids</taxon>
        <taxon>lamiids</taxon>
        <taxon>Lamiales</taxon>
        <taxon>Pedaliaceae</taxon>
        <taxon>Sesamum</taxon>
    </lineage>
</organism>
<dbReference type="AlphaFoldDB" id="A0AAW2XS94"/>
<name>A0AAW2XS94_9LAMI</name>
<sequence>MKEEPRREEAQGKPDPLGFIAQGGVQTPKGVCRLKESRDLKESATRRTLQPKRSQYQDTLLEKWDSGIND</sequence>
<reference evidence="2" key="2">
    <citation type="journal article" date="2024" name="Plant">
        <title>Genomic evolution and insights into agronomic trait innovations of Sesamum species.</title>
        <authorList>
            <person name="Miao H."/>
            <person name="Wang L."/>
            <person name="Qu L."/>
            <person name="Liu H."/>
            <person name="Sun Y."/>
            <person name="Le M."/>
            <person name="Wang Q."/>
            <person name="Wei S."/>
            <person name="Zheng Y."/>
            <person name="Lin W."/>
            <person name="Duan Y."/>
            <person name="Cao H."/>
            <person name="Xiong S."/>
            <person name="Wang X."/>
            <person name="Wei L."/>
            <person name="Li C."/>
            <person name="Ma Q."/>
            <person name="Ju M."/>
            <person name="Zhao R."/>
            <person name="Li G."/>
            <person name="Mu C."/>
            <person name="Tian Q."/>
            <person name="Mei H."/>
            <person name="Zhang T."/>
            <person name="Gao T."/>
            <person name="Zhang H."/>
        </authorList>
    </citation>
    <scope>NUCLEOTIDE SEQUENCE</scope>
    <source>
        <strain evidence="2">KEN1</strain>
    </source>
</reference>
<comment type="caution">
    <text evidence="2">The sequence shown here is derived from an EMBL/GenBank/DDBJ whole genome shotgun (WGS) entry which is preliminary data.</text>
</comment>
<accession>A0AAW2XS94</accession>
<protein>
    <submittedName>
        <fullName evidence="2">Uncharacterized protein</fullName>
    </submittedName>
</protein>
<feature type="region of interest" description="Disordered" evidence="1">
    <location>
        <begin position="1"/>
        <end position="54"/>
    </location>
</feature>
<evidence type="ECO:0000313" key="2">
    <source>
        <dbReference type="EMBL" id="KAL0456798.1"/>
    </source>
</evidence>
<reference evidence="2" key="1">
    <citation type="submission" date="2020-06" db="EMBL/GenBank/DDBJ databases">
        <authorList>
            <person name="Li T."/>
            <person name="Hu X."/>
            <person name="Zhang T."/>
            <person name="Song X."/>
            <person name="Zhang H."/>
            <person name="Dai N."/>
            <person name="Sheng W."/>
            <person name="Hou X."/>
            <person name="Wei L."/>
        </authorList>
    </citation>
    <scope>NUCLEOTIDE SEQUENCE</scope>
    <source>
        <strain evidence="2">KEN1</strain>
        <tissue evidence="2">Leaf</tissue>
    </source>
</reference>